<evidence type="ECO:0000313" key="1">
    <source>
        <dbReference type="EMBL" id="CDW42872.1"/>
    </source>
</evidence>
<proteinExistence type="predicted"/>
<dbReference type="AlphaFoldDB" id="A0A0K2UYG3"/>
<name>A0A0K2UYG3_LEPSM</name>
<organism evidence="1">
    <name type="scientific">Lepeophtheirus salmonis</name>
    <name type="common">Salmon louse</name>
    <name type="synonym">Caligus salmonis</name>
    <dbReference type="NCBI Taxonomy" id="72036"/>
    <lineage>
        <taxon>Eukaryota</taxon>
        <taxon>Metazoa</taxon>
        <taxon>Ecdysozoa</taxon>
        <taxon>Arthropoda</taxon>
        <taxon>Crustacea</taxon>
        <taxon>Multicrustacea</taxon>
        <taxon>Hexanauplia</taxon>
        <taxon>Copepoda</taxon>
        <taxon>Siphonostomatoida</taxon>
        <taxon>Caligidae</taxon>
        <taxon>Lepeophtheirus</taxon>
    </lineage>
</organism>
<sequence length="22" mass="2391">MEVIDKIYYGFNTVTEGLAGGL</sequence>
<protein>
    <submittedName>
        <fullName evidence="1">Uncharacterized protein</fullName>
    </submittedName>
</protein>
<accession>A0A0K2UYG3</accession>
<dbReference type="EMBL" id="HACA01025511">
    <property type="protein sequence ID" value="CDW42872.1"/>
    <property type="molecule type" value="Transcribed_RNA"/>
</dbReference>
<reference evidence="1" key="1">
    <citation type="submission" date="2014-05" db="EMBL/GenBank/DDBJ databases">
        <authorList>
            <person name="Chronopoulou M."/>
        </authorList>
    </citation>
    <scope>NUCLEOTIDE SEQUENCE</scope>
    <source>
        <tissue evidence="1">Whole organism</tissue>
    </source>
</reference>